<feature type="compositionally biased region" description="Polar residues" evidence="2">
    <location>
        <begin position="312"/>
        <end position="323"/>
    </location>
</feature>
<dbReference type="InterPro" id="IPR036869">
    <property type="entry name" value="J_dom_sf"/>
</dbReference>
<dbReference type="OrthoDB" id="498970at2759"/>
<protein>
    <recommendedName>
        <fullName evidence="5">J domain-containing protein</fullName>
    </recommendedName>
</protein>
<feature type="compositionally biased region" description="Polar residues" evidence="2">
    <location>
        <begin position="9"/>
        <end position="20"/>
    </location>
</feature>
<feature type="region of interest" description="Disordered" evidence="2">
    <location>
        <begin position="133"/>
        <end position="157"/>
    </location>
</feature>
<gene>
    <name evidence="3" type="ORF">RHSIM_Rhsim09G0122700</name>
</gene>
<organism evidence="3 4">
    <name type="scientific">Rhododendron simsii</name>
    <name type="common">Sims's rhododendron</name>
    <dbReference type="NCBI Taxonomy" id="118357"/>
    <lineage>
        <taxon>Eukaryota</taxon>
        <taxon>Viridiplantae</taxon>
        <taxon>Streptophyta</taxon>
        <taxon>Embryophyta</taxon>
        <taxon>Tracheophyta</taxon>
        <taxon>Spermatophyta</taxon>
        <taxon>Magnoliopsida</taxon>
        <taxon>eudicotyledons</taxon>
        <taxon>Gunneridae</taxon>
        <taxon>Pentapetalae</taxon>
        <taxon>asterids</taxon>
        <taxon>Ericales</taxon>
        <taxon>Ericaceae</taxon>
        <taxon>Ericoideae</taxon>
        <taxon>Rhodoreae</taxon>
        <taxon>Rhododendron</taxon>
    </lineage>
</organism>
<dbReference type="CDD" id="cd06257">
    <property type="entry name" value="DnaJ"/>
    <property type="match status" value="1"/>
</dbReference>
<feature type="coiled-coil region" evidence="1">
    <location>
        <begin position="527"/>
        <end position="596"/>
    </location>
</feature>
<comment type="caution">
    <text evidence="3">The sequence shown here is derived from an EMBL/GenBank/DDBJ whole genome shotgun (WGS) entry which is preliminary data.</text>
</comment>
<dbReference type="Gene3D" id="1.10.287.110">
    <property type="entry name" value="DnaJ domain"/>
    <property type="match status" value="1"/>
</dbReference>
<proteinExistence type="predicted"/>
<keyword evidence="1" id="KW-0175">Coiled coil</keyword>
<accession>A0A834GE17</accession>
<feature type="compositionally biased region" description="Low complexity" evidence="2">
    <location>
        <begin position="462"/>
        <end position="474"/>
    </location>
</feature>
<evidence type="ECO:0000313" key="4">
    <source>
        <dbReference type="Proteomes" id="UP000626092"/>
    </source>
</evidence>
<feature type="compositionally biased region" description="Basic and acidic residues" evidence="2">
    <location>
        <begin position="280"/>
        <end position="295"/>
    </location>
</feature>
<evidence type="ECO:0000256" key="2">
    <source>
        <dbReference type="SAM" id="MobiDB-lite"/>
    </source>
</evidence>
<dbReference type="Proteomes" id="UP000626092">
    <property type="component" value="Unassembled WGS sequence"/>
</dbReference>
<feature type="region of interest" description="Disordered" evidence="2">
    <location>
        <begin position="200"/>
        <end position="237"/>
    </location>
</feature>
<sequence length="748" mass="83152">MRGKGKSVQHPQARTCSGSDTLKRCKNNGEADNVVLIDVDSDTLDNVKVINVPDSLKKKVRGSSVIFIDDDESYPAVGEDNGIKFSDDASSSGRVSAAFNHSRNSVDPIGDECQFVQENFSPFKLSKCKRTYSGKASGRNRYGLDSESDNSGSSDNDFHDCEFMEGSFGKLREDWEKAYMKRKNDLRSCMYARCDEASTTGLQTGPQKNVEVENPVDEPTEAQVSSSSGTVRCEEESPFPFAQTVEGISGGAFESSKKTPSADFGLKSTHDTQFSYSKGNNREGGEGETNTHNEHGGSSLIDEEDQCCQGPSLGSSHEQGNEQVNHSKMFSQHEERTSATKPSNPEPTIDISFGHTESSFNSNVLNGSEATGSMYGDNEKMVYRQSSFQNIETCHEMRVNHGVSYSDVGAIPEETLCEVPSLGKSGIEKEKGGCQDTMKQVPKEQSLCSISRNEVHTEPIMGSSSSIRSGEICSPQQEEERDAPFHSQDGDITDAFSSLINEREKLKETDEYKRAVEEEWASRQRELQLQAEEAQKLRQLRKRMNAESMRLLDMERRQKQRVEEMREIQKKDEENMNMKEQLRAEVRKELNILENKCPDMASLLRGLGIQLGGGFKPLPQEFLMLVSSVVFREVLGPLCKVDCMVMEWPLVCGHMTRGSSVLAYSTEVSLPNALLVETDVLMTNGPIADGGTHVPILCELKEVRAAYKRALLSFHPDRASGSDIRQLVEAEEKFKLISRMKDKLLMTC</sequence>
<name>A0A834GE17_RHOSS</name>
<dbReference type="PANTHER" id="PTHR36335">
    <property type="entry name" value="CHAPERONE DNAJ-DOMAIN SUPERFAMILY PROTEIN"/>
    <property type="match status" value="1"/>
</dbReference>
<dbReference type="AlphaFoldDB" id="A0A834GE17"/>
<dbReference type="EMBL" id="WJXA01000009">
    <property type="protein sequence ID" value="KAF7132700.1"/>
    <property type="molecule type" value="Genomic_DNA"/>
</dbReference>
<dbReference type="InterPro" id="IPR001623">
    <property type="entry name" value="DnaJ_domain"/>
</dbReference>
<feature type="region of interest" description="Disordered" evidence="2">
    <location>
        <begin position="456"/>
        <end position="490"/>
    </location>
</feature>
<keyword evidence="4" id="KW-1185">Reference proteome</keyword>
<feature type="region of interest" description="Disordered" evidence="2">
    <location>
        <begin position="250"/>
        <end position="323"/>
    </location>
</feature>
<evidence type="ECO:0000256" key="1">
    <source>
        <dbReference type="SAM" id="Coils"/>
    </source>
</evidence>
<dbReference type="SUPFAM" id="SSF46565">
    <property type="entry name" value="Chaperone J-domain"/>
    <property type="match status" value="1"/>
</dbReference>
<evidence type="ECO:0008006" key="5">
    <source>
        <dbReference type="Google" id="ProtNLM"/>
    </source>
</evidence>
<feature type="region of interest" description="Disordered" evidence="2">
    <location>
        <begin position="1"/>
        <end position="23"/>
    </location>
</feature>
<reference evidence="3" key="1">
    <citation type="submission" date="2019-11" db="EMBL/GenBank/DDBJ databases">
        <authorList>
            <person name="Liu Y."/>
            <person name="Hou J."/>
            <person name="Li T.-Q."/>
            <person name="Guan C.-H."/>
            <person name="Wu X."/>
            <person name="Wu H.-Z."/>
            <person name="Ling F."/>
            <person name="Zhang R."/>
            <person name="Shi X.-G."/>
            <person name="Ren J.-P."/>
            <person name="Chen E.-F."/>
            <person name="Sun J.-M."/>
        </authorList>
    </citation>
    <scope>NUCLEOTIDE SEQUENCE</scope>
    <source>
        <strain evidence="3">Adult_tree_wgs_1</strain>
        <tissue evidence="3">Leaves</tissue>
    </source>
</reference>
<evidence type="ECO:0000313" key="3">
    <source>
        <dbReference type="EMBL" id="KAF7132700.1"/>
    </source>
</evidence>
<dbReference type="PANTHER" id="PTHR36335:SF1">
    <property type="entry name" value="CHAPERONE DNAJ-DOMAIN SUPERFAMILY PROTEIN"/>
    <property type="match status" value="1"/>
</dbReference>